<dbReference type="SUPFAM" id="SSF52266">
    <property type="entry name" value="SGNH hydrolase"/>
    <property type="match status" value="1"/>
</dbReference>
<accession>M2A4R4</accession>
<protein>
    <submittedName>
        <fullName evidence="1">Signal peptide protein</fullName>
    </submittedName>
</protein>
<comment type="caution">
    <text evidence="1">The sequence shown here is derived from an EMBL/GenBank/DDBJ whole genome shotgun (WGS) entry which is preliminary data.</text>
</comment>
<reference evidence="1" key="2">
    <citation type="journal article" date="2013" name="Mar. Genomics">
        <title>Expression of sulfatases in Rhodopirellula baltica and the diversity of sulfatases in the genus Rhodopirellula.</title>
        <authorList>
            <person name="Wegner C.E."/>
            <person name="Richter-Heitmann T."/>
            <person name="Klindworth A."/>
            <person name="Klockow C."/>
            <person name="Richter M."/>
            <person name="Achstetter T."/>
            <person name="Glockner F.O."/>
            <person name="Harder J."/>
        </authorList>
    </citation>
    <scope>NUCLEOTIDE SEQUENCE [LARGE SCALE GENOMIC DNA]</scope>
    <source>
        <strain evidence="1">6C</strain>
    </source>
</reference>
<reference evidence="1" key="1">
    <citation type="submission" date="2012-11" db="EMBL/GenBank/DDBJ databases">
        <title>Permanent draft genomes of Rhodopirellula europaea strain SH398 and 6C.</title>
        <authorList>
            <person name="Richter M."/>
            <person name="Richter-Heitmann T."/>
            <person name="Frank C."/>
            <person name="Harder J."/>
            <person name="Glockner F.O."/>
        </authorList>
    </citation>
    <scope>NUCLEOTIDE SEQUENCE</scope>
    <source>
        <strain evidence="1">6C</strain>
    </source>
</reference>
<dbReference type="AlphaFoldDB" id="M2A4R4"/>
<gene>
    <name evidence="1" type="ORF">RE6C_04598</name>
</gene>
<evidence type="ECO:0000313" key="2">
    <source>
        <dbReference type="Proteomes" id="UP000011529"/>
    </source>
</evidence>
<sequence length="363" mass="40009">MIARWLIGLSLGTLIIAATSPWFVRSYVARTFDDVRQRVVLSPGEAYRWRAEGYATTSVGPHGMMGRTDMPESDGTRVLTLALWGDSQAEGVSVADADKLWYQLESSLGERGVSGEQNGLDVRVLPLASSGDDAGSWRRQMPLVERELNVDGHVLLLCEMVDLMGTVESSDAPASVDSVDLSATSRLANWAPDLAIHAGRNLLTDPQTTERRRLRFRVGPIPKTAQPTRVTFQKETDRVAAEGWIIDNLNAIRAAATTPIWIVYAPRCPLVMDGKLRVDDPDDQLWGIVERNADSNSFEVIDCRDTFRDSVASGVFPHGFHNGRFGNGHLNAVGYQLIALKFAKHWRDAESRKLPDESPGVAE</sequence>
<dbReference type="Proteomes" id="UP000011529">
    <property type="component" value="Unassembled WGS sequence"/>
</dbReference>
<dbReference type="EMBL" id="ANMO01000211">
    <property type="protein sequence ID" value="EMB14791.1"/>
    <property type="molecule type" value="Genomic_DNA"/>
</dbReference>
<dbReference type="PATRIC" id="fig|1263867.3.peg.4932"/>
<evidence type="ECO:0000313" key="1">
    <source>
        <dbReference type="EMBL" id="EMB14791.1"/>
    </source>
</evidence>
<proteinExistence type="predicted"/>
<dbReference type="RefSeq" id="WP_008660144.1">
    <property type="nucleotide sequence ID" value="NZ_ANMO01000211.1"/>
</dbReference>
<keyword evidence="2" id="KW-1185">Reference proteome</keyword>
<organism evidence="1 2">
    <name type="scientific">Rhodopirellula europaea 6C</name>
    <dbReference type="NCBI Taxonomy" id="1263867"/>
    <lineage>
        <taxon>Bacteria</taxon>
        <taxon>Pseudomonadati</taxon>
        <taxon>Planctomycetota</taxon>
        <taxon>Planctomycetia</taxon>
        <taxon>Pirellulales</taxon>
        <taxon>Pirellulaceae</taxon>
        <taxon>Rhodopirellula</taxon>
    </lineage>
</organism>
<name>M2A4R4_9BACT</name>